<protein>
    <submittedName>
        <fullName evidence="1">Uncharacterized protein</fullName>
    </submittedName>
</protein>
<dbReference type="RefSeq" id="WP_284246204.1">
    <property type="nucleotide sequence ID" value="NZ_BSST01000001.1"/>
</dbReference>
<organism evidence="1 2">
    <name type="scientific">Thalassotalea insulae</name>
    <dbReference type="NCBI Taxonomy" id="2056778"/>
    <lineage>
        <taxon>Bacteria</taxon>
        <taxon>Pseudomonadati</taxon>
        <taxon>Pseudomonadota</taxon>
        <taxon>Gammaproteobacteria</taxon>
        <taxon>Alteromonadales</taxon>
        <taxon>Colwelliaceae</taxon>
        <taxon>Thalassotalea</taxon>
    </lineage>
</organism>
<dbReference type="EMBL" id="BSST01000001">
    <property type="protein sequence ID" value="GLX80232.1"/>
    <property type="molecule type" value="Genomic_DNA"/>
</dbReference>
<accession>A0ABQ6GWI5</accession>
<proteinExistence type="predicted"/>
<comment type="caution">
    <text evidence="1">The sequence shown here is derived from an EMBL/GenBank/DDBJ whole genome shotgun (WGS) entry which is preliminary data.</text>
</comment>
<keyword evidence="2" id="KW-1185">Reference proteome</keyword>
<evidence type="ECO:0000313" key="1">
    <source>
        <dbReference type="EMBL" id="GLX80232.1"/>
    </source>
</evidence>
<gene>
    <name evidence="1" type="ORF">tinsulaeT_35720</name>
</gene>
<dbReference type="Proteomes" id="UP001157186">
    <property type="component" value="Unassembled WGS sequence"/>
</dbReference>
<evidence type="ECO:0000313" key="2">
    <source>
        <dbReference type="Proteomes" id="UP001157186"/>
    </source>
</evidence>
<reference evidence="1 2" key="1">
    <citation type="submission" date="2023-03" db="EMBL/GenBank/DDBJ databases">
        <title>Draft genome sequence of Thalassotalea insulae KCTC 62186T.</title>
        <authorList>
            <person name="Sawabe T."/>
        </authorList>
    </citation>
    <scope>NUCLEOTIDE SEQUENCE [LARGE SCALE GENOMIC DNA]</scope>
    <source>
        <strain evidence="1 2">KCTC 62186</strain>
    </source>
</reference>
<name>A0ABQ6GWI5_9GAMM</name>
<sequence>MELKEFIKEAIKDISEAIDETNIELSELGVISNPSVVSVDDRDDIYGHMYLNSDSDKTTRPVHLLKFDIAVSATKKDNGKEGIGVKALGISLNKNGENSEELNNSSRLKFNLPIAFPTGKK</sequence>